<keyword evidence="3" id="KW-1185">Reference proteome</keyword>
<reference evidence="2 3" key="1">
    <citation type="journal article" date="2023" name="G3 (Bethesda)">
        <title>A chromosome-length genome assembly and annotation of blackberry (Rubus argutus, cv. 'Hillquist').</title>
        <authorList>
            <person name="Bruna T."/>
            <person name="Aryal R."/>
            <person name="Dudchenko O."/>
            <person name="Sargent D.J."/>
            <person name="Mead D."/>
            <person name="Buti M."/>
            <person name="Cavallini A."/>
            <person name="Hytonen T."/>
            <person name="Andres J."/>
            <person name="Pham M."/>
            <person name="Weisz D."/>
            <person name="Mascagni F."/>
            <person name="Usai G."/>
            <person name="Natali L."/>
            <person name="Bassil N."/>
            <person name="Fernandez G.E."/>
            <person name="Lomsadze A."/>
            <person name="Armour M."/>
            <person name="Olukolu B."/>
            <person name="Poorten T."/>
            <person name="Britton C."/>
            <person name="Davik J."/>
            <person name="Ashrafi H."/>
            <person name="Aiden E.L."/>
            <person name="Borodovsky M."/>
            <person name="Worthington M."/>
        </authorList>
    </citation>
    <scope>NUCLEOTIDE SEQUENCE [LARGE SCALE GENOMIC DNA]</scope>
    <source>
        <strain evidence="2">PI 553951</strain>
    </source>
</reference>
<name>A0AAW1WDD5_RUBAR</name>
<protein>
    <submittedName>
        <fullName evidence="2">Uncharacterized protein</fullName>
    </submittedName>
</protein>
<evidence type="ECO:0000256" key="1">
    <source>
        <dbReference type="SAM" id="MobiDB-lite"/>
    </source>
</evidence>
<dbReference type="AlphaFoldDB" id="A0AAW1WDD5"/>
<evidence type="ECO:0000313" key="2">
    <source>
        <dbReference type="EMBL" id="KAK9922512.1"/>
    </source>
</evidence>
<evidence type="ECO:0000313" key="3">
    <source>
        <dbReference type="Proteomes" id="UP001457282"/>
    </source>
</evidence>
<dbReference type="Proteomes" id="UP001457282">
    <property type="component" value="Unassembled WGS sequence"/>
</dbReference>
<organism evidence="2 3">
    <name type="scientific">Rubus argutus</name>
    <name type="common">Southern blackberry</name>
    <dbReference type="NCBI Taxonomy" id="59490"/>
    <lineage>
        <taxon>Eukaryota</taxon>
        <taxon>Viridiplantae</taxon>
        <taxon>Streptophyta</taxon>
        <taxon>Embryophyta</taxon>
        <taxon>Tracheophyta</taxon>
        <taxon>Spermatophyta</taxon>
        <taxon>Magnoliopsida</taxon>
        <taxon>eudicotyledons</taxon>
        <taxon>Gunneridae</taxon>
        <taxon>Pentapetalae</taxon>
        <taxon>rosids</taxon>
        <taxon>fabids</taxon>
        <taxon>Rosales</taxon>
        <taxon>Rosaceae</taxon>
        <taxon>Rosoideae</taxon>
        <taxon>Rosoideae incertae sedis</taxon>
        <taxon>Rubus</taxon>
    </lineage>
</organism>
<dbReference type="EMBL" id="JBEDUW010000006">
    <property type="protein sequence ID" value="KAK9922512.1"/>
    <property type="molecule type" value="Genomic_DNA"/>
</dbReference>
<proteinExistence type="predicted"/>
<feature type="region of interest" description="Disordered" evidence="1">
    <location>
        <begin position="1"/>
        <end position="43"/>
    </location>
</feature>
<accession>A0AAW1WDD5</accession>
<sequence length="108" mass="12545">MSWLDSCDGSSGQRSWLGGLGGGDGEQVRHRLDENNGGDNVARRRRRWADAAMREEMAEKQRRAETGNGFGWLRFWVQTELNRERKIMVRMMFTVAGCLVKLQIWVEW</sequence>
<gene>
    <name evidence="2" type="ORF">M0R45_030974</name>
</gene>
<comment type="caution">
    <text evidence="2">The sequence shown here is derived from an EMBL/GenBank/DDBJ whole genome shotgun (WGS) entry which is preliminary data.</text>
</comment>